<dbReference type="InterPro" id="IPR009936">
    <property type="entry name" value="DUF1468"/>
</dbReference>
<comment type="caution">
    <text evidence="3">The sequence shown here is derived from an EMBL/GenBank/DDBJ whole genome shotgun (WGS) entry which is preliminary data.</text>
</comment>
<feature type="transmembrane region" description="Helical" evidence="1">
    <location>
        <begin position="92"/>
        <end position="112"/>
    </location>
</feature>
<protein>
    <submittedName>
        <fullName evidence="3">Tripartite tricarboxylate transporter TctB family protein</fullName>
    </submittedName>
</protein>
<keyword evidence="1" id="KW-0812">Transmembrane</keyword>
<dbReference type="EMBL" id="JACPSX010000025">
    <property type="protein sequence ID" value="MBI3013731.1"/>
    <property type="molecule type" value="Genomic_DNA"/>
</dbReference>
<feature type="domain" description="DUF1468" evidence="2">
    <location>
        <begin position="14"/>
        <end position="157"/>
    </location>
</feature>
<organism evidence="3 4">
    <name type="scientific">Tectimicrobiota bacterium</name>
    <dbReference type="NCBI Taxonomy" id="2528274"/>
    <lineage>
        <taxon>Bacteria</taxon>
        <taxon>Pseudomonadati</taxon>
        <taxon>Nitrospinota/Tectimicrobiota group</taxon>
        <taxon>Candidatus Tectimicrobiota</taxon>
    </lineage>
</organism>
<accession>A0A932GM86</accession>
<evidence type="ECO:0000313" key="4">
    <source>
        <dbReference type="Proteomes" id="UP000741360"/>
    </source>
</evidence>
<dbReference type="AlphaFoldDB" id="A0A932GM86"/>
<name>A0A932GM86_UNCTE</name>
<dbReference type="Proteomes" id="UP000741360">
    <property type="component" value="Unassembled WGS sequence"/>
</dbReference>
<feature type="transmembrane region" description="Helical" evidence="1">
    <location>
        <begin position="7"/>
        <end position="28"/>
    </location>
</feature>
<sequence>MGGIVTGLLNLGSLVSLVILIFSLTFLIETFRYGPVPALFPRLVSGLVILATACLLVGRIRSVVKAGKTETAEAGAETGGARRGGSIAGIAWWSYAAMVGYFLLIPLLGLLWPTLAYTLLIPFMLHYGRWKVVIPVAVGITAALYYPFTYLLRIPMPQVIF</sequence>
<dbReference type="Pfam" id="PF07331">
    <property type="entry name" value="TctB"/>
    <property type="match status" value="1"/>
</dbReference>
<feature type="transmembrane region" description="Helical" evidence="1">
    <location>
        <begin position="40"/>
        <end position="58"/>
    </location>
</feature>
<keyword evidence="1" id="KW-0472">Membrane</keyword>
<gene>
    <name evidence="3" type="ORF">HYY65_01400</name>
</gene>
<evidence type="ECO:0000259" key="2">
    <source>
        <dbReference type="Pfam" id="PF07331"/>
    </source>
</evidence>
<evidence type="ECO:0000313" key="3">
    <source>
        <dbReference type="EMBL" id="MBI3013731.1"/>
    </source>
</evidence>
<evidence type="ECO:0000256" key="1">
    <source>
        <dbReference type="SAM" id="Phobius"/>
    </source>
</evidence>
<proteinExistence type="predicted"/>
<reference evidence="3" key="1">
    <citation type="submission" date="2020-07" db="EMBL/GenBank/DDBJ databases">
        <title>Huge and variable diversity of episymbiotic CPR bacteria and DPANN archaea in groundwater ecosystems.</title>
        <authorList>
            <person name="He C.Y."/>
            <person name="Keren R."/>
            <person name="Whittaker M."/>
            <person name="Farag I.F."/>
            <person name="Doudna J."/>
            <person name="Cate J.H.D."/>
            <person name="Banfield J.F."/>
        </authorList>
    </citation>
    <scope>NUCLEOTIDE SEQUENCE</scope>
    <source>
        <strain evidence="3">NC_groundwater_717_Ag_S-0.2um_59_8</strain>
    </source>
</reference>
<keyword evidence="1" id="KW-1133">Transmembrane helix</keyword>
<feature type="transmembrane region" description="Helical" evidence="1">
    <location>
        <begin position="132"/>
        <end position="152"/>
    </location>
</feature>